<dbReference type="AlphaFoldDB" id="A0A917ZJ04"/>
<comment type="caution">
    <text evidence="3">The sequence shown here is derived from an EMBL/GenBank/DDBJ whole genome shotgun (WGS) entry which is preliminary data.</text>
</comment>
<dbReference type="InterPro" id="IPR042150">
    <property type="entry name" value="MmRce1-like"/>
</dbReference>
<dbReference type="InterPro" id="IPR003675">
    <property type="entry name" value="Rce1/LyrA-like_dom"/>
</dbReference>
<keyword evidence="4" id="KW-1185">Reference proteome</keyword>
<gene>
    <name evidence="3" type="ORF">GCM10012289_77600</name>
</gene>
<evidence type="ECO:0000256" key="1">
    <source>
        <dbReference type="SAM" id="Phobius"/>
    </source>
</evidence>
<name>A0A917ZJ04_9ACTN</name>
<dbReference type="RefSeq" id="WP_189129244.1">
    <property type="nucleotide sequence ID" value="NZ_BMNH01000057.1"/>
</dbReference>
<feature type="transmembrane region" description="Helical" evidence="1">
    <location>
        <begin position="84"/>
        <end position="107"/>
    </location>
</feature>
<feature type="transmembrane region" description="Helical" evidence="1">
    <location>
        <begin position="12"/>
        <end position="31"/>
    </location>
</feature>
<dbReference type="Pfam" id="PF02517">
    <property type="entry name" value="Rce1-like"/>
    <property type="match status" value="1"/>
</dbReference>
<proteinExistence type="predicted"/>
<organism evidence="3 4">
    <name type="scientific">Nonomuraea cavernae</name>
    <dbReference type="NCBI Taxonomy" id="2045107"/>
    <lineage>
        <taxon>Bacteria</taxon>
        <taxon>Bacillati</taxon>
        <taxon>Actinomycetota</taxon>
        <taxon>Actinomycetes</taxon>
        <taxon>Streptosporangiales</taxon>
        <taxon>Streptosporangiaceae</taxon>
        <taxon>Nonomuraea</taxon>
    </lineage>
</organism>
<keyword evidence="1" id="KW-0472">Membrane</keyword>
<dbReference type="Proteomes" id="UP000646523">
    <property type="component" value="Unassembled WGS sequence"/>
</dbReference>
<accession>A0A917ZJ04</accession>
<evidence type="ECO:0000313" key="3">
    <source>
        <dbReference type="EMBL" id="GGO83663.1"/>
    </source>
</evidence>
<dbReference type="EMBL" id="BMNH01000057">
    <property type="protein sequence ID" value="GGO83663.1"/>
    <property type="molecule type" value="Genomic_DNA"/>
</dbReference>
<dbReference type="PANTHER" id="PTHR35797">
    <property type="entry name" value="PROTEASE-RELATED"/>
    <property type="match status" value="1"/>
</dbReference>
<dbReference type="PANTHER" id="PTHR35797:SF1">
    <property type="entry name" value="PROTEASE"/>
    <property type="match status" value="1"/>
</dbReference>
<evidence type="ECO:0000259" key="2">
    <source>
        <dbReference type="Pfam" id="PF02517"/>
    </source>
</evidence>
<sequence length="275" mass="29241">MIRRPSAVETATSLPAFFVLLFVVAVPFWVVGAFTGHLPGVPMRLPVSALMFPGPLLVAVFLLRRRESGATRLLLRRAFAPRRLAHPAWLTATFLLVPGIALLGYALDRAMGGASSQGLDVSILAVPPLFALFFAAAVAEEAGWTGFALDPLRARWGDLGAALVLGVVWGSWHLVPLVQAGRTPGWIAWWALGTVGARLVMVRLYVATGGSVLSAVLLHTMLNLTQSLLPGYTADTSLIAAVAVVTAITGVLSFLWPRRAGRAVGRPPRPSVTRS</sequence>
<reference evidence="3" key="2">
    <citation type="submission" date="2020-09" db="EMBL/GenBank/DDBJ databases">
        <authorList>
            <person name="Sun Q."/>
            <person name="Zhou Y."/>
        </authorList>
    </citation>
    <scope>NUCLEOTIDE SEQUENCE</scope>
    <source>
        <strain evidence="3">CGMCC 4.7368</strain>
    </source>
</reference>
<feature type="transmembrane region" description="Helical" evidence="1">
    <location>
        <begin position="238"/>
        <end position="256"/>
    </location>
</feature>
<keyword evidence="1" id="KW-1133">Transmembrane helix</keyword>
<dbReference type="GO" id="GO:0080120">
    <property type="term" value="P:CAAX-box protein maturation"/>
    <property type="evidence" value="ECO:0007669"/>
    <property type="project" value="UniProtKB-ARBA"/>
</dbReference>
<feature type="transmembrane region" description="Helical" evidence="1">
    <location>
        <begin position="119"/>
        <end position="139"/>
    </location>
</feature>
<feature type="transmembrane region" description="Helical" evidence="1">
    <location>
        <begin position="43"/>
        <end position="63"/>
    </location>
</feature>
<protein>
    <recommendedName>
        <fullName evidence="2">CAAX prenyl protease 2/Lysostaphin resistance protein A-like domain-containing protein</fullName>
    </recommendedName>
</protein>
<feature type="domain" description="CAAX prenyl protease 2/Lysostaphin resistance protein A-like" evidence="2">
    <location>
        <begin position="126"/>
        <end position="224"/>
    </location>
</feature>
<keyword evidence="1" id="KW-0812">Transmembrane</keyword>
<dbReference type="GO" id="GO:0004175">
    <property type="term" value="F:endopeptidase activity"/>
    <property type="evidence" value="ECO:0007669"/>
    <property type="project" value="UniProtKB-ARBA"/>
</dbReference>
<reference evidence="3" key="1">
    <citation type="journal article" date="2014" name="Int. J. Syst. Evol. Microbiol.">
        <title>Complete genome sequence of Corynebacterium casei LMG S-19264T (=DSM 44701T), isolated from a smear-ripened cheese.</title>
        <authorList>
            <consortium name="US DOE Joint Genome Institute (JGI-PGF)"/>
            <person name="Walter F."/>
            <person name="Albersmeier A."/>
            <person name="Kalinowski J."/>
            <person name="Ruckert C."/>
        </authorList>
    </citation>
    <scope>NUCLEOTIDE SEQUENCE</scope>
    <source>
        <strain evidence="3">CGMCC 4.7368</strain>
    </source>
</reference>
<evidence type="ECO:0000313" key="4">
    <source>
        <dbReference type="Proteomes" id="UP000646523"/>
    </source>
</evidence>